<evidence type="ECO:0000259" key="9">
    <source>
        <dbReference type="PROSITE" id="PS50263"/>
    </source>
</evidence>
<feature type="transmembrane region" description="Helical" evidence="8">
    <location>
        <begin position="512"/>
        <end position="531"/>
    </location>
</feature>
<dbReference type="NCBIfam" id="TIGR00546">
    <property type="entry name" value="lnt"/>
    <property type="match status" value="1"/>
</dbReference>
<sequence>MRSRFKLFSPKTPLVIAFLSGIVMGLTLAPVGLFPLAWTALVPLWVLVANASTQKAIRYGLAWGFGYHGFALFWVTGIHPMTWLGVPWAFSLAIALFCWLFVTLWGAVLVAVWAAAISKSRVFDAIAQLKKSQKTTHFQLSISLFRILWGVALWCALEALWSASPLWWTSLSLTQSPHNLAILQFAQLSGYTTAIAAIVAVNGLVAEGLIASIAMRVRVTRLLWSLTLILWAGLHGMGLVLYNRPLVNEKPLQVGIIQGNIPNDIKLFATGLQKSIQNYTEGYERLVQQKVDVVLTPEGAIPLMLASLPETALYQALLQHKTPIWLGTYRKKAVEGKKSSYTNSLVTLTGKGQAFSQFDKVKLVPLGEYIPFEPILGKIIDRLSPLEAHQIAGDPHQVFDTPFGRAIVGICYESTFAEHFRDQAARGGEFMITASNNAHYNAAMPAQHHAQDVLRAIETDRWAARATNTGYSGIVDPRGRTLWQSEIDTYEIHAATIYRRETQTLYVRWGNWLMWSLLGLSAIAGLGLFLLKP</sequence>
<keyword evidence="2 8" id="KW-1003">Cell membrane</keyword>
<feature type="transmembrane region" description="Helical" evidence="8">
    <location>
        <begin position="138"/>
        <end position="161"/>
    </location>
</feature>
<evidence type="ECO:0000256" key="2">
    <source>
        <dbReference type="ARBA" id="ARBA00022475"/>
    </source>
</evidence>
<evidence type="ECO:0000256" key="6">
    <source>
        <dbReference type="ARBA" id="ARBA00023136"/>
    </source>
</evidence>
<feature type="transmembrane region" description="Helical" evidence="8">
    <location>
        <begin position="92"/>
        <end position="117"/>
    </location>
</feature>
<comment type="similarity">
    <text evidence="8">Belongs to the CN hydrolase family. Apolipoprotein N-acyltransferase subfamily.</text>
</comment>
<feature type="transmembrane region" description="Helical" evidence="8">
    <location>
        <begin position="222"/>
        <end position="242"/>
    </location>
</feature>
<evidence type="ECO:0000313" key="11">
    <source>
        <dbReference type="Proteomes" id="UP000654482"/>
    </source>
</evidence>
<evidence type="ECO:0000256" key="7">
    <source>
        <dbReference type="ARBA" id="ARBA00023315"/>
    </source>
</evidence>
<dbReference type="Proteomes" id="UP000654482">
    <property type="component" value="Unassembled WGS sequence"/>
</dbReference>
<keyword evidence="3 8" id="KW-0808">Transferase</keyword>
<dbReference type="InterPro" id="IPR003010">
    <property type="entry name" value="C-N_Hydrolase"/>
</dbReference>
<keyword evidence="4 8" id="KW-0812">Transmembrane</keyword>
<dbReference type="PANTHER" id="PTHR38686">
    <property type="entry name" value="APOLIPOPROTEIN N-ACYLTRANSFERASE"/>
    <property type="match status" value="1"/>
</dbReference>
<name>A0A8J7DVX1_9CYAN</name>
<proteinExistence type="inferred from homology"/>
<dbReference type="EMBL" id="JADEWZ010000011">
    <property type="protein sequence ID" value="MBE9116109.1"/>
    <property type="molecule type" value="Genomic_DNA"/>
</dbReference>
<evidence type="ECO:0000256" key="1">
    <source>
        <dbReference type="ARBA" id="ARBA00004651"/>
    </source>
</evidence>
<keyword evidence="7 8" id="KW-0012">Acyltransferase</keyword>
<comment type="pathway">
    <text evidence="8">Protein modification; lipoprotein biosynthesis (N-acyl transfer).</text>
</comment>
<comment type="subcellular location">
    <subcellularLocation>
        <location evidence="1 8">Cell membrane</location>
        <topology evidence="1 8">Multi-pass membrane protein</topology>
    </subcellularLocation>
</comment>
<evidence type="ECO:0000256" key="5">
    <source>
        <dbReference type="ARBA" id="ARBA00022989"/>
    </source>
</evidence>
<dbReference type="PANTHER" id="PTHR38686:SF1">
    <property type="entry name" value="APOLIPOPROTEIN N-ACYLTRANSFERASE"/>
    <property type="match status" value="1"/>
</dbReference>
<dbReference type="RefSeq" id="WP_194029199.1">
    <property type="nucleotide sequence ID" value="NZ_JADEWZ010000011.1"/>
</dbReference>
<keyword evidence="11" id="KW-1185">Reference proteome</keyword>
<evidence type="ECO:0000313" key="10">
    <source>
        <dbReference type="EMBL" id="MBE9116109.1"/>
    </source>
</evidence>
<dbReference type="EC" id="2.3.1.269" evidence="8"/>
<feature type="transmembrane region" description="Helical" evidence="8">
    <location>
        <begin position="181"/>
        <end position="210"/>
    </location>
</feature>
<dbReference type="Pfam" id="PF20154">
    <property type="entry name" value="LNT_N"/>
    <property type="match status" value="1"/>
</dbReference>
<dbReference type="SUPFAM" id="SSF56317">
    <property type="entry name" value="Carbon-nitrogen hydrolase"/>
    <property type="match status" value="1"/>
</dbReference>
<protein>
    <recommendedName>
        <fullName evidence="8">Apolipoprotein N-acyltransferase</fullName>
        <shortName evidence="8">ALP N-acyltransferase</shortName>
        <ecNumber evidence="8">2.3.1.269</ecNumber>
    </recommendedName>
</protein>
<dbReference type="Gene3D" id="3.60.110.10">
    <property type="entry name" value="Carbon-nitrogen hydrolase"/>
    <property type="match status" value="1"/>
</dbReference>
<dbReference type="InterPro" id="IPR045378">
    <property type="entry name" value="LNT_N"/>
</dbReference>
<dbReference type="InterPro" id="IPR036526">
    <property type="entry name" value="C-N_Hydrolase_sf"/>
</dbReference>
<feature type="transmembrane region" description="Helical" evidence="8">
    <location>
        <begin position="65"/>
        <end position="86"/>
    </location>
</feature>
<dbReference type="HAMAP" id="MF_01148">
    <property type="entry name" value="Lnt"/>
    <property type="match status" value="1"/>
</dbReference>
<dbReference type="AlphaFoldDB" id="A0A8J7DVX1"/>
<comment type="function">
    <text evidence="8">Catalyzes the phospholipid dependent N-acylation of the N-terminal cysteine of apolipoprotein, the last step in lipoprotein maturation.</text>
</comment>
<keyword evidence="6 8" id="KW-0472">Membrane</keyword>
<dbReference type="Pfam" id="PF00795">
    <property type="entry name" value="CN_hydrolase"/>
    <property type="match status" value="1"/>
</dbReference>
<dbReference type="GO" id="GO:0016410">
    <property type="term" value="F:N-acyltransferase activity"/>
    <property type="evidence" value="ECO:0007669"/>
    <property type="project" value="UniProtKB-UniRule"/>
</dbReference>
<comment type="catalytic activity">
    <reaction evidence="8">
        <text>N-terminal S-1,2-diacyl-sn-glyceryl-L-cysteinyl-[lipoprotein] + a glycerophospholipid = N-acyl-S-1,2-diacyl-sn-glyceryl-L-cysteinyl-[lipoprotein] + a 2-acyl-sn-glycero-3-phospholipid + H(+)</text>
        <dbReference type="Rhea" id="RHEA:48228"/>
        <dbReference type="Rhea" id="RHEA-COMP:14681"/>
        <dbReference type="Rhea" id="RHEA-COMP:14684"/>
        <dbReference type="ChEBI" id="CHEBI:15378"/>
        <dbReference type="ChEBI" id="CHEBI:136912"/>
        <dbReference type="ChEBI" id="CHEBI:140656"/>
        <dbReference type="ChEBI" id="CHEBI:140657"/>
        <dbReference type="ChEBI" id="CHEBI:140660"/>
        <dbReference type="EC" id="2.3.1.269"/>
    </reaction>
</comment>
<accession>A0A8J7DVX1</accession>
<gene>
    <name evidence="8 10" type="primary">lnt</name>
    <name evidence="10" type="ORF">IQ249_09400</name>
</gene>
<feature type="domain" description="CN hydrolase" evidence="9">
    <location>
        <begin position="252"/>
        <end position="499"/>
    </location>
</feature>
<feature type="transmembrane region" description="Helical" evidence="8">
    <location>
        <begin position="35"/>
        <end position="53"/>
    </location>
</feature>
<comment type="caution">
    <text evidence="10">The sequence shown here is derived from an EMBL/GenBank/DDBJ whole genome shotgun (WGS) entry which is preliminary data.</text>
</comment>
<keyword evidence="5 8" id="KW-1133">Transmembrane helix</keyword>
<evidence type="ECO:0000256" key="8">
    <source>
        <dbReference type="HAMAP-Rule" id="MF_01148"/>
    </source>
</evidence>
<dbReference type="PROSITE" id="PS50263">
    <property type="entry name" value="CN_HYDROLASE"/>
    <property type="match status" value="1"/>
</dbReference>
<dbReference type="CDD" id="cd07571">
    <property type="entry name" value="ALP_N-acyl_transferase"/>
    <property type="match status" value="1"/>
</dbReference>
<reference evidence="10" key="1">
    <citation type="submission" date="2020-10" db="EMBL/GenBank/DDBJ databases">
        <authorList>
            <person name="Castelo-Branco R."/>
            <person name="Eusebio N."/>
            <person name="Adriana R."/>
            <person name="Vieira A."/>
            <person name="Brugerolle De Fraissinette N."/>
            <person name="Rezende De Castro R."/>
            <person name="Schneider M.P."/>
            <person name="Vasconcelos V."/>
            <person name="Leao P.N."/>
        </authorList>
    </citation>
    <scope>NUCLEOTIDE SEQUENCE</scope>
    <source>
        <strain evidence="10">LEGE 07157</strain>
    </source>
</reference>
<dbReference type="InterPro" id="IPR004563">
    <property type="entry name" value="Apolipo_AcylTrfase"/>
</dbReference>
<dbReference type="GO" id="GO:0005886">
    <property type="term" value="C:plasma membrane"/>
    <property type="evidence" value="ECO:0007669"/>
    <property type="project" value="UniProtKB-SubCell"/>
</dbReference>
<evidence type="ECO:0000256" key="3">
    <source>
        <dbReference type="ARBA" id="ARBA00022679"/>
    </source>
</evidence>
<evidence type="ECO:0000256" key="4">
    <source>
        <dbReference type="ARBA" id="ARBA00022692"/>
    </source>
</evidence>
<dbReference type="GO" id="GO:0042158">
    <property type="term" value="P:lipoprotein biosynthetic process"/>
    <property type="evidence" value="ECO:0007669"/>
    <property type="project" value="UniProtKB-UniRule"/>
</dbReference>
<organism evidence="10 11">
    <name type="scientific">Lusitaniella coriacea LEGE 07157</name>
    <dbReference type="NCBI Taxonomy" id="945747"/>
    <lineage>
        <taxon>Bacteria</taxon>
        <taxon>Bacillati</taxon>
        <taxon>Cyanobacteriota</taxon>
        <taxon>Cyanophyceae</taxon>
        <taxon>Spirulinales</taxon>
        <taxon>Lusitaniellaceae</taxon>
        <taxon>Lusitaniella</taxon>
    </lineage>
</organism>
<dbReference type="UniPathway" id="UPA00666"/>